<name>A0A067KGE7_JATCU</name>
<protein>
    <submittedName>
        <fullName evidence="2">Uncharacterized protein</fullName>
    </submittedName>
</protein>
<evidence type="ECO:0000313" key="3">
    <source>
        <dbReference type="Proteomes" id="UP000027138"/>
    </source>
</evidence>
<feature type="region of interest" description="Disordered" evidence="1">
    <location>
        <begin position="16"/>
        <end position="53"/>
    </location>
</feature>
<organism evidence="2 3">
    <name type="scientific">Jatropha curcas</name>
    <name type="common">Barbados nut</name>
    <dbReference type="NCBI Taxonomy" id="180498"/>
    <lineage>
        <taxon>Eukaryota</taxon>
        <taxon>Viridiplantae</taxon>
        <taxon>Streptophyta</taxon>
        <taxon>Embryophyta</taxon>
        <taxon>Tracheophyta</taxon>
        <taxon>Spermatophyta</taxon>
        <taxon>Magnoliopsida</taxon>
        <taxon>eudicotyledons</taxon>
        <taxon>Gunneridae</taxon>
        <taxon>Pentapetalae</taxon>
        <taxon>rosids</taxon>
        <taxon>fabids</taxon>
        <taxon>Malpighiales</taxon>
        <taxon>Euphorbiaceae</taxon>
        <taxon>Crotonoideae</taxon>
        <taxon>Jatropheae</taxon>
        <taxon>Jatropha</taxon>
    </lineage>
</organism>
<keyword evidence="3" id="KW-1185">Reference proteome</keyword>
<feature type="compositionally biased region" description="Basic and acidic residues" evidence="1">
    <location>
        <begin position="26"/>
        <end position="51"/>
    </location>
</feature>
<dbReference type="EMBL" id="KK914491">
    <property type="protein sequence ID" value="KDP35187.1"/>
    <property type="molecule type" value="Genomic_DNA"/>
</dbReference>
<reference evidence="2 3" key="1">
    <citation type="journal article" date="2014" name="PLoS ONE">
        <title>Global Analysis of Gene Expression Profiles in Physic Nut (Jatropha curcas L.) Seedlings Exposed to Salt Stress.</title>
        <authorList>
            <person name="Zhang L."/>
            <person name="Zhang C."/>
            <person name="Wu P."/>
            <person name="Chen Y."/>
            <person name="Li M."/>
            <person name="Jiang H."/>
            <person name="Wu G."/>
        </authorList>
    </citation>
    <scope>NUCLEOTIDE SEQUENCE [LARGE SCALE GENOMIC DNA]</scope>
    <source>
        <strain evidence="3">cv. GZQX0401</strain>
        <tissue evidence="2">Young leaves</tissue>
    </source>
</reference>
<proteinExistence type="predicted"/>
<gene>
    <name evidence="2" type="ORF">JCGZ_10721</name>
</gene>
<evidence type="ECO:0000256" key="1">
    <source>
        <dbReference type="SAM" id="MobiDB-lite"/>
    </source>
</evidence>
<dbReference type="Proteomes" id="UP000027138">
    <property type="component" value="Unassembled WGS sequence"/>
</dbReference>
<sequence length="136" mass="15508">MTVGARLQNVGNLKVKADDTTVSSEMESRLARDSHASPKSETNKEREKLAVDEGEDWNRSVVTRSPENQWRVATQLPDRTNRRLPATAALARDNRGEGEKERHGAFRFDSNRFDLIQRYGSICLVFEKSNWFMGPI</sequence>
<accession>A0A067KGE7</accession>
<evidence type="ECO:0000313" key="2">
    <source>
        <dbReference type="EMBL" id="KDP35187.1"/>
    </source>
</evidence>
<dbReference type="AlphaFoldDB" id="A0A067KGE7"/>